<evidence type="ECO:0000313" key="11">
    <source>
        <dbReference type="EMBL" id="CAG9803429.1"/>
    </source>
</evidence>
<feature type="domain" description="Tsg N-terminal" evidence="10">
    <location>
        <begin position="25"/>
        <end position="81"/>
    </location>
</feature>
<dbReference type="InterPro" id="IPR057726">
    <property type="entry name" value="Tsg_C"/>
</dbReference>
<keyword evidence="6" id="KW-0325">Glycoprotein</keyword>
<evidence type="ECO:0000259" key="9">
    <source>
        <dbReference type="Pfam" id="PF04668"/>
    </source>
</evidence>
<evidence type="ECO:0000256" key="1">
    <source>
        <dbReference type="ARBA" id="ARBA00004613"/>
    </source>
</evidence>
<reference evidence="11" key="1">
    <citation type="submission" date="2022-01" db="EMBL/GenBank/DDBJ databases">
        <authorList>
            <person name="King R."/>
        </authorList>
    </citation>
    <scope>NUCLEOTIDE SEQUENCE</scope>
</reference>
<evidence type="ECO:0000256" key="3">
    <source>
        <dbReference type="ARBA" id="ARBA00022473"/>
    </source>
</evidence>
<feature type="chain" id="PRO_5040370764" description="Protein twisted gastrulation" evidence="8">
    <location>
        <begin position="26"/>
        <end position="243"/>
    </location>
</feature>
<proteinExistence type="inferred from homology"/>
<dbReference type="OrthoDB" id="10037323at2759"/>
<evidence type="ECO:0000256" key="7">
    <source>
        <dbReference type="SAM" id="MobiDB-lite"/>
    </source>
</evidence>
<dbReference type="Proteomes" id="UP001153620">
    <property type="component" value="Chromosome 2"/>
</dbReference>
<feature type="domain" description="Tsg C-terminal" evidence="9">
    <location>
        <begin position="86"/>
        <end position="212"/>
    </location>
</feature>
<reference evidence="11" key="2">
    <citation type="submission" date="2022-10" db="EMBL/GenBank/DDBJ databases">
        <authorList>
            <consortium name="ENA_rothamsted_submissions"/>
            <consortium name="culmorum"/>
            <person name="King R."/>
        </authorList>
    </citation>
    <scope>NUCLEOTIDE SEQUENCE</scope>
</reference>
<name>A0A9N9RRB4_9DIPT</name>
<evidence type="ECO:0000313" key="12">
    <source>
        <dbReference type="Proteomes" id="UP001153620"/>
    </source>
</evidence>
<keyword evidence="5 8" id="KW-0732">Signal</keyword>
<dbReference type="PANTHER" id="PTHR12312:SF16">
    <property type="entry name" value="TWISTED GASTRULATION PROTEIN HOMOLOG 1-A-RELATED"/>
    <property type="match status" value="1"/>
</dbReference>
<comment type="subcellular location">
    <subcellularLocation>
        <location evidence="1">Secreted</location>
    </subcellularLocation>
</comment>
<keyword evidence="4" id="KW-0964">Secreted</keyword>
<gene>
    <name evidence="11" type="ORF">CHIRRI_LOCUS6329</name>
</gene>
<evidence type="ECO:0000259" key="10">
    <source>
        <dbReference type="Pfam" id="PF23782"/>
    </source>
</evidence>
<dbReference type="InterPro" id="IPR006761">
    <property type="entry name" value="Tsg"/>
</dbReference>
<dbReference type="EMBL" id="OU895878">
    <property type="protein sequence ID" value="CAG9803429.1"/>
    <property type="molecule type" value="Genomic_DNA"/>
</dbReference>
<accession>A0A9N9RRB4</accession>
<keyword evidence="12" id="KW-1185">Reference proteome</keyword>
<keyword evidence="3" id="KW-0217">Developmental protein</keyword>
<evidence type="ECO:0008006" key="13">
    <source>
        <dbReference type="Google" id="ProtNLM"/>
    </source>
</evidence>
<evidence type="ECO:0000256" key="8">
    <source>
        <dbReference type="SAM" id="SignalP"/>
    </source>
</evidence>
<comment type="similarity">
    <text evidence="2">Belongs to the twisted gastrulation protein family.</text>
</comment>
<dbReference type="Pfam" id="PF23782">
    <property type="entry name" value="Tsg_N"/>
    <property type="match status" value="1"/>
</dbReference>
<protein>
    <recommendedName>
        <fullName evidence="13">Protein twisted gastrulation</fullName>
    </recommendedName>
</protein>
<organism evidence="11 12">
    <name type="scientific">Chironomus riparius</name>
    <dbReference type="NCBI Taxonomy" id="315576"/>
    <lineage>
        <taxon>Eukaryota</taxon>
        <taxon>Metazoa</taxon>
        <taxon>Ecdysozoa</taxon>
        <taxon>Arthropoda</taxon>
        <taxon>Hexapoda</taxon>
        <taxon>Insecta</taxon>
        <taxon>Pterygota</taxon>
        <taxon>Neoptera</taxon>
        <taxon>Endopterygota</taxon>
        <taxon>Diptera</taxon>
        <taxon>Nematocera</taxon>
        <taxon>Chironomoidea</taxon>
        <taxon>Chironomidae</taxon>
        <taxon>Chironominae</taxon>
        <taxon>Chironomus</taxon>
    </lineage>
</organism>
<feature type="signal peptide" evidence="8">
    <location>
        <begin position="1"/>
        <end position="25"/>
    </location>
</feature>
<sequence>MNERIFSVLLLASVTLLLEIQLTSSCNQMLCASAVSKCMLTQQCKCDIKTCSCCDDCVNCLSWLWKECCSCVDLCPKPNETRINPLSKQSHSETLEDHIPGLFSALIEDSDEEKWSVFTFPVDFDVQTMSHSQKNFLQSADNDLQNIADLKTITVNCSVAYMSGCMSMRKCKETCNSMGANAYRWFLDGCCECVGSTCPHHGIEESRCSECPESKIGDGNNNHLDMPPNEDEDLEYGEDMKAI</sequence>
<dbReference type="InterPro" id="IPR057635">
    <property type="entry name" value="Tsg_N"/>
</dbReference>
<dbReference type="Pfam" id="PF04668">
    <property type="entry name" value="Tsg"/>
    <property type="match status" value="1"/>
</dbReference>
<dbReference type="AlphaFoldDB" id="A0A9N9RRB4"/>
<evidence type="ECO:0000256" key="6">
    <source>
        <dbReference type="ARBA" id="ARBA00023180"/>
    </source>
</evidence>
<dbReference type="GO" id="GO:0030510">
    <property type="term" value="P:regulation of BMP signaling pathway"/>
    <property type="evidence" value="ECO:0007669"/>
    <property type="project" value="TreeGrafter"/>
</dbReference>
<dbReference type="PANTHER" id="PTHR12312">
    <property type="entry name" value="TWISTED GASTRULATION PROTEIN HOMOLOG 1-A-RELATED"/>
    <property type="match status" value="1"/>
</dbReference>
<evidence type="ECO:0000256" key="4">
    <source>
        <dbReference type="ARBA" id="ARBA00022525"/>
    </source>
</evidence>
<evidence type="ECO:0000256" key="5">
    <source>
        <dbReference type="ARBA" id="ARBA00022729"/>
    </source>
</evidence>
<feature type="compositionally biased region" description="Acidic residues" evidence="7">
    <location>
        <begin position="228"/>
        <end position="237"/>
    </location>
</feature>
<evidence type="ECO:0000256" key="2">
    <source>
        <dbReference type="ARBA" id="ARBA00010047"/>
    </source>
</evidence>
<feature type="region of interest" description="Disordered" evidence="7">
    <location>
        <begin position="219"/>
        <end position="243"/>
    </location>
</feature>
<dbReference type="GO" id="GO:0005615">
    <property type="term" value="C:extracellular space"/>
    <property type="evidence" value="ECO:0007669"/>
    <property type="project" value="TreeGrafter"/>
</dbReference>